<reference evidence="1" key="2">
    <citation type="submission" date="2021-04" db="EMBL/GenBank/DDBJ databases">
        <authorList>
            <person name="Gilroy R."/>
        </authorList>
    </citation>
    <scope>NUCLEOTIDE SEQUENCE</scope>
    <source>
        <strain evidence="1">CHK33-7979</strain>
    </source>
</reference>
<dbReference type="AlphaFoldDB" id="A0A9D1Z2S5"/>
<evidence type="ECO:0000313" key="1">
    <source>
        <dbReference type="EMBL" id="HIY72939.1"/>
    </source>
</evidence>
<name>A0A9D1Z2S5_9FIRM</name>
<protein>
    <submittedName>
        <fullName evidence="1">Uncharacterized protein</fullName>
    </submittedName>
</protein>
<dbReference type="EMBL" id="DXCX01000031">
    <property type="protein sequence ID" value="HIY72939.1"/>
    <property type="molecule type" value="Genomic_DNA"/>
</dbReference>
<organism evidence="1 2">
    <name type="scientific">Candidatus Intestinimonas merdavium</name>
    <dbReference type="NCBI Taxonomy" id="2838622"/>
    <lineage>
        <taxon>Bacteria</taxon>
        <taxon>Bacillati</taxon>
        <taxon>Bacillota</taxon>
        <taxon>Clostridia</taxon>
        <taxon>Eubacteriales</taxon>
        <taxon>Intestinimonas</taxon>
    </lineage>
</organism>
<evidence type="ECO:0000313" key="2">
    <source>
        <dbReference type="Proteomes" id="UP000886824"/>
    </source>
</evidence>
<gene>
    <name evidence="1" type="ORF">H9826_03025</name>
</gene>
<reference evidence="1" key="1">
    <citation type="journal article" date="2021" name="PeerJ">
        <title>Extensive microbial diversity within the chicken gut microbiome revealed by metagenomics and culture.</title>
        <authorList>
            <person name="Gilroy R."/>
            <person name="Ravi A."/>
            <person name="Getino M."/>
            <person name="Pursley I."/>
            <person name="Horton D.L."/>
            <person name="Alikhan N.F."/>
            <person name="Baker D."/>
            <person name="Gharbi K."/>
            <person name="Hall N."/>
            <person name="Watson M."/>
            <person name="Adriaenssens E.M."/>
            <person name="Foster-Nyarko E."/>
            <person name="Jarju S."/>
            <person name="Secka A."/>
            <person name="Antonio M."/>
            <person name="Oren A."/>
            <person name="Chaudhuri R.R."/>
            <person name="La Ragione R."/>
            <person name="Hildebrand F."/>
            <person name="Pallen M.J."/>
        </authorList>
    </citation>
    <scope>NUCLEOTIDE SEQUENCE</scope>
    <source>
        <strain evidence="1">CHK33-7979</strain>
    </source>
</reference>
<sequence length="57" mass="6301">MAQNCPGVVLYFDLLQASEKSGTKTDNRTMSVITTFQGTLASVWSATHPDLDNARRR</sequence>
<accession>A0A9D1Z2S5</accession>
<comment type="caution">
    <text evidence="1">The sequence shown here is derived from an EMBL/GenBank/DDBJ whole genome shotgun (WGS) entry which is preliminary data.</text>
</comment>
<proteinExistence type="predicted"/>
<dbReference type="Proteomes" id="UP000886824">
    <property type="component" value="Unassembled WGS sequence"/>
</dbReference>